<organism evidence="3 4">
    <name type="scientific">Methanospirillum hungatei</name>
    <dbReference type="NCBI Taxonomy" id="2203"/>
    <lineage>
        <taxon>Archaea</taxon>
        <taxon>Methanobacteriati</taxon>
        <taxon>Methanobacteriota</taxon>
        <taxon>Stenosarchaea group</taxon>
        <taxon>Methanomicrobia</taxon>
        <taxon>Methanomicrobiales</taxon>
        <taxon>Methanospirillaceae</taxon>
        <taxon>Methanospirillum</taxon>
    </lineage>
</organism>
<keyword evidence="2" id="KW-0812">Transmembrane</keyword>
<keyword evidence="2" id="KW-1133">Transmembrane helix</keyword>
<evidence type="ECO:0000313" key="4">
    <source>
        <dbReference type="Proteomes" id="UP000694228"/>
    </source>
</evidence>
<evidence type="ECO:0000256" key="2">
    <source>
        <dbReference type="SAM" id="Phobius"/>
    </source>
</evidence>
<proteinExistence type="predicted"/>
<dbReference type="AlphaFoldDB" id="A0A8F5ZEJ8"/>
<sequence>MKTGSLIIFLSIIFCFIAIPAMASVEVGHVNIKPSGDLESGKSNVTADLQMSFISVGGETFPSDESISLKTELENPVWTYSIILDGVENPRPAVSKKQLDLSGWELSYENVDESVKVNLKGMAPKVDSSRQIEVVSVNVATPGGRVKETVKNVTAFVTNPGELKGDITSVKESYSKLEKDIAQNKADGIDVSKAEAKAKEALNSLNSAAGASYSNAQVYIKNANTFIKDAYSMLDMGVSQKAINEVKEAIDKTDEWINYFKTEKEMGSDPRLAPIITKREFAAEDASDAKELFDAGKYTDARKKAEEAYQKANEVFEATQELQTEVESAPKGPELPDISGIIPYIVGIIVVAIVGFILYRVMKNRGGKGGGKGGGGGGSFGSRDKPRKKSTVHQYDELF</sequence>
<protein>
    <submittedName>
        <fullName evidence="3">Uncharacterized protein</fullName>
    </submittedName>
</protein>
<feature type="transmembrane region" description="Helical" evidence="2">
    <location>
        <begin position="341"/>
        <end position="359"/>
    </location>
</feature>
<accession>A0A8F5ZEJ8</accession>
<evidence type="ECO:0000256" key="1">
    <source>
        <dbReference type="SAM" id="MobiDB-lite"/>
    </source>
</evidence>
<dbReference type="Proteomes" id="UP000694228">
    <property type="component" value="Chromosome"/>
</dbReference>
<dbReference type="EMBL" id="CP077107">
    <property type="protein sequence ID" value="QXO94480.1"/>
    <property type="molecule type" value="Genomic_DNA"/>
</dbReference>
<evidence type="ECO:0000313" key="3">
    <source>
        <dbReference type="EMBL" id="QXO94480.1"/>
    </source>
</evidence>
<gene>
    <name evidence="3" type="ORF">KSK55_14340</name>
</gene>
<feature type="compositionally biased region" description="Gly residues" evidence="1">
    <location>
        <begin position="368"/>
        <end position="380"/>
    </location>
</feature>
<feature type="region of interest" description="Disordered" evidence="1">
    <location>
        <begin position="368"/>
        <end position="399"/>
    </location>
</feature>
<reference evidence="3 4" key="1">
    <citation type="submission" date="2021-06" db="EMBL/GenBank/DDBJ databases">
        <title>Complete genome sequence of the secondary alcohol utilizing methanogen Methanospirillum hungatei strain GP1.</title>
        <authorList>
            <person name="Day L.A."/>
            <person name="Costa K.C."/>
        </authorList>
    </citation>
    <scope>NUCLEOTIDE SEQUENCE [LARGE SCALE GENOMIC DNA]</scope>
    <source>
        <strain evidence="3 4">GP1</strain>
    </source>
</reference>
<dbReference type="OrthoDB" id="117004at2157"/>
<name>A0A8F5ZEJ8_METHU</name>
<keyword evidence="2" id="KW-0472">Membrane</keyword>